<reference evidence="1 2" key="1">
    <citation type="submission" date="2018-11" db="EMBL/GenBank/DDBJ databases">
        <authorList>
            <consortium name="Pathogen Informatics"/>
        </authorList>
    </citation>
    <scope>NUCLEOTIDE SEQUENCE [LARGE SCALE GENOMIC DNA]</scope>
</reference>
<dbReference type="EMBL" id="UYRU01050045">
    <property type="protein sequence ID" value="VDN10813.1"/>
    <property type="molecule type" value="Genomic_DNA"/>
</dbReference>
<organism evidence="1 2">
    <name type="scientific">Dibothriocephalus latus</name>
    <name type="common">Fish tapeworm</name>
    <name type="synonym">Diphyllobothrium latum</name>
    <dbReference type="NCBI Taxonomy" id="60516"/>
    <lineage>
        <taxon>Eukaryota</taxon>
        <taxon>Metazoa</taxon>
        <taxon>Spiralia</taxon>
        <taxon>Lophotrochozoa</taxon>
        <taxon>Platyhelminthes</taxon>
        <taxon>Cestoda</taxon>
        <taxon>Eucestoda</taxon>
        <taxon>Diphyllobothriidea</taxon>
        <taxon>Diphyllobothriidae</taxon>
        <taxon>Dibothriocephalus</taxon>
    </lineage>
</organism>
<gene>
    <name evidence="1" type="ORF">DILT_LOCUS6644</name>
</gene>
<sequence length="121" mass="13193">MYFRPAITPFTRSLLATSSAAILKWGIILGAEHGPANLVEEDAVYGSGSCLTIATLAGAARKNESEDWHWKLPGARTHWKSSIIRMKALYVQTGVLTDYDSDQGAFNNVKCHVNKYGCGGF</sequence>
<keyword evidence="2" id="KW-1185">Reference proteome</keyword>
<dbReference type="AlphaFoldDB" id="A0A3P7LJA1"/>
<accession>A0A3P7LJA1</accession>
<dbReference type="Proteomes" id="UP000281553">
    <property type="component" value="Unassembled WGS sequence"/>
</dbReference>
<evidence type="ECO:0000313" key="1">
    <source>
        <dbReference type="EMBL" id="VDN10813.1"/>
    </source>
</evidence>
<proteinExistence type="predicted"/>
<evidence type="ECO:0000313" key="2">
    <source>
        <dbReference type="Proteomes" id="UP000281553"/>
    </source>
</evidence>
<protein>
    <submittedName>
        <fullName evidence="1">Uncharacterized protein</fullName>
    </submittedName>
</protein>
<name>A0A3P7LJA1_DIBLA</name>